<evidence type="ECO:0000313" key="1">
    <source>
        <dbReference type="EMBL" id="CAJ1053320.1"/>
    </source>
</evidence>
<protein>
    <submittedName>
        <fullName evidence="1">Uncharacterized protein</fullName>
    </submittedName>
</protein>
<reference evidence="1" key="1">
    <citation type="submission" date="2023-08" db="EMBL/GenBank/DDBJ databases">
        <authorList>
            <person name="Alioto T."/>
            <person name="Alioto T."/>
            <person name="Gomez Garrido J."/>
        </authorList>
    </citation>
    <scope>NUCLEOTIDE SEQUENCE</scope>
</reference>
<name>A0AAV1EXC2_XYRNO</name>
<accession>A0AAV1EXC2</accession>
<proteinExistence type="predicted"/>
<keyword evidence="2" id="KW-1185">Reference proteome</keyword>
<evidence type="ECO:0000313" key="2">
    <source>
        <dbReference type="Proteomes" id="UP001178508"/>
    </source>
</evidence>
<organism evidence="1 2">
    <name type="scientific">Xyrichtys novacula</name>
    <name type="common">Pearly razorfish</name>
    <name type="synonym">Hemipteronotus novacula</name>
    <dbReference type="NCBI Taxonomy" id="13765"/>
    <lineage>
        <taxon>Eukaryota</taxon>
        <taxon>Metazoa</taxon>
        <taxon>Chordata</taxon>
        <taxon>Craniata</taxon>
        <taxon>Vertebrata</taxon>
        <taxon>Euteleostomi</taxon>
        <taxon>Actinopterygii</taxon>
        <taxon>Neopterygii</taxon>
        <taxon>Teleostei</taxon>
        <taxon>Neoteleostei</taxon>
        <taxon>Acanthomorphata</taxon>
        <taxon>Eupercaria</taxon>
        <taxon>Labriformes</taxon>
        <taxon>Labridae</taxon>
        <taxon>Xyrichtys</taxon>
    </lineage>
</organism>
<dbReference type="AlphaFoldDB" id="A0AAV1EXC2"/>
<sequence>MPMESSSGAPCCYRPGQGPLKPAVAATAAPGQGPLKSAWAPSAASGLGSFRPAEPRPLLDIPEPEWARKVRLATGEREEWFESWWRRKPALKPAEAVL</sequence>
<dbReference type="Proteomes" id="UP001178508">
    <property type="component" value="Chromosome 3"/>
</dbReference>
<dbReference type="EMBL" id="OY660866">
    <property type="protein sequence ID" value="CAJ1053320.1"/>
    <property type="molecule type" value="Genomic_DNA"/>
</dbReference>
<gene>
    <name evidence="1" type="ORF">XNOV1_A006775</name>
</gene>